<gene>
    <name evidence="2" type="ORF">SELMODRAFT_419104</name>
</gene>
<proteinExistence type="predicted"/>
<evidence type="ECO:0000313" key="3">
    <source>
        <dbReference type="Proteomes" id="UP000001514"/>
    </source>
</evidence>
<evidence type="ECO:0000313" key="2">
    <source>
        <dbReference type="EMBL" id="EFJ19303.1"/>
    </source>
</evidence>
<dbReference type="Gramene" id="EFJ19303">
    <property type="protein sequence ID" value="EFJ19303"/>
    <property type="gene ID" value="SELMODRAFT_419104"/>
</dbReference>
<dbReference type="EMBL" id="GL377606">
    <property type="protein sequence ID" value="EFJ19303.1"/>
    <property type="molecule type" value="Genomic_DNA"/>
</dbReference>
<dbReference type="KEGG" id="smo:SELMODRAFT_419104"/>
<feature type="compositionally biased region" description="Polar residues" evidence="1">
    <location>
        <begin position="125"/>
        <end position="138"/>
    </location>
</feature>
<evidence type="ECO:0000256" key="1">
    <source>
        <dbReference type="SAM" id="MobiDB-lite"/>
    </source>
</evidence>
<dbReference type="HOGENOM" id="CLU_1858713_0_0_1"/>
<sequence length="138" mass="14619">MPNVVEISPFRSFHTAAQQSIPSIPGGHSQSLGHNPAANCFAQQVLQAGDPLLSKRAVEVSLDAIGSCAIERVIKIWLRHEEFGSVGPVSSSNQSRAPAGSDPSGDIAAELSERTNGNCHLESLPSHSFDQQSDCSEQ</sequence>
<keyword evidence="3" id="KW-1185">Reference proteome</keyword>
<dbReference type="Proteomes" id="UP000001514">
    <property type="component" value="Unassembled WGS sequence"/>
</dbReference>
<organism evidence="3">
    <name type="scientific">Selaginella moellendorffii</name>
    <name type="common">Spikemoss</name>
    <dbReference type="NCBI Taxonomy" id="88036"/>
    <lineage>
        <taxon>Eukaryota</taxon>
        <taxon>Viridiplantae</taxon>
        <taxon>Streptophyta</taxon>
        <taxon>Embryophyta</taxon>
        <taxon>Tracheophyta</taxon>
        <taxon>Lycopodiopsida</taxon>
        <taxon>Selaginellales</taxon>
        <taxon>Selaginellaceae</taxon>
        <taxon>Selaginella</taxon>
    </lineage>
</organism>
<dbReference type="AlphaFoldDB" id="D8S7V1"/>
<feature type="region of interest" description="Disordered" evidence="1">
    <location>
        <begin position="85"/>
        <end position="138"/>
    </location>
</feature>
<reference evidence="2 3" key="1">
    <citation type="journal article" date="2011" name="Science">
        <title>The Selaginella genome identifies genetic changes associated with the evolution of vascular plants.</title>
        <authorList>
            <person name="Banks J.A."/>
            <person name="Nishiyama T."/>
            <person name="Hasebe M."/>
            <person name="Bowman J.L."/>
            <person name="Gribskov M."/>
            <person name="dePamphilis C."/>
            <person name="Albert V.A."/>
            <person name="Aono N."/>
            <person name="Aoyama T."/>
            <person name="Ambrose B.A."/>
            <person name="Ashton N.W."/>
            <person name="Axtell M.J."/>
            <person name="Barker E."/>
            <person name="Barker M.S."/>
            <person name="Bennetzen J.L."/>
            <person name="Bonawitz N.D."/>
            <person name="Chapple C."/>
            <person name="Cheng C."/>
            <person name="Correa L.G."/>
            <person name="Dacre M."/>
            <person name="DeBarry J."/>
            <person name="Dreyer I."/>
            <person name="Elias M."/>
            <person name="Engstrom E.M."/>
            <person name="Estelle M."/>
            <person name="Feng L."/>
            <person name="Finet C."/>
            <person name="Floyd S.K."/>
            <person name="Frommer W.B."/>
            <person name="Fujita T."/>
            <person name="Gramzow L."/>
            <person name="Gutensohn M."/>
            <person name="Harholt J."/>
            <person name="Hattori M."/>
            <person name="Heyl A."/>
            <person name="Hirai T."/>
            <person name="Hiwatashi Y."/>
            <person name="Ishikawa M."/>
            <person name="Iwata M."/>
            <person name="Karol K.G."/>
            <person name="Koehler B."/>
            <person name="Kolukisaoglu U."/>
            <person name="Kubo M."/>
            <person name="Kurata T."/>
            <person name="Lalonde S."/>
            <person name="Li K."/>
            <person name="Li Y."/>
            <person name="Litt A."/>
            <person name="Lyons E."/>
            <person name="Manning G."/>
            <person name="Maruyama T."/>
            <person name="Michael T.P."/>
            <person name="Mikami K."/>
            <person name="Miyazaki S."/>
            <person name="Morinaga S."/>
            <person name="Murata T."/>
            <person name="Mueller-Roeber B."/>
            <person name="Nelson D.R."/>
            <person name="Obara M."/>
            <person name="Oguri Y."/>
            <person name="Olmstead R.G."/>
            <person name="Onodera N."/>
            <person name="Petersen B.L."/>
            <person name="Pils B."/>
            <person name="Prigge M."/>
            <person name="Rensing S.A."/>
            <person name="Riano-Pachon D.M."/>
            <person name="Roberts A.W."/>
            <person name="Sato Y."/>
            <person name="Scheller H.V."/>
            <person name="Schulz B."/>
            <person name="Schulz C."/>
            <person name="Shakirov E.V."/>
            <person name="Shibagaki N."/>
            <person name="Shinohara N."/>
            <person name="Shippen D.E."/>
            <person name="Soerensen I."/>
            <person name="Sotooka R."/>
            <person name="Sugimoto N."/>
            <person name="Sugita M."/>
            <person name="Sumikawa N."/>
            <person name="Tanurdzic M."/>
            <person name="Theissen G."/>
            <person name="Ulvskov P."/>
            <person name="Wakazuki S."/>
            <person name="Weng J.K."/>
            <person name="Willats W.W."/>
            <person name="Wipf D."/>
            <person name="Wolf P.G."/>
            <person name="Yang L."/>
            <person name="Zimmer A.D."/>
            <person name="Zhu Q."/>
            <person name="Mitros T."/>
            <person name="Hellsten U."/>
            <person name="Loque D."/>
            <person name="Otillar R."/>
            <person name="Salamov A."/>
            <person name="Schmutz J."/>
            <person name="Shapiro H."/>
            <person name="Lindquist E."/>
            <person name="Lucas S."/>
            <person name="Rokhsar D."/>
            <person name="Grigoriev I.V."/>
        </authorList>
    </citation>
    <scope>NUCLEOTIDE SEQUENCE [LARGE SCALE GENOMIC DNA]</scope>
</reference>
<name>D8S7V1_SELML</name>
<dbReference type="InParanoid" id="D8S7V1"/>
<accession>D8S7V1</accession>
<protein>
    <submittedName>
        <fullName evidence="2">Uncharacterized protein</fullName>
    </submittedName>
</protein>